<evidence type="ECO:0000256" key="5">
    <source>
        <dbReference type="ARBA" id="ARBA00022593"/>
    </source>
</evidence>
<dbReference type="SUPFAM" id="SSF54585">
    <property type="entry name" value="Cdc48 domain 2-like"/>
    <property type="match status" value="1"/>
</dbReference>
<dbReference type="InterPro" id="IPR027417">
    <property type="entry name" value="P-loop_NTPase"/>
</dbReference>
<dbReference type="PANTHER" id="PTHR23077:SF12">
    <property type="entry name" value="PEROXISOMAL ATPASE PEX1"/>
    <property type="match status" value="1"/>
</dbReference>
<dbReference type="Pfam" id="PF09262">
    <property type="entry name" value="PEX-1N"/>
    <property type="match status" value="1"/>
</dbReference>
<evidence type="ECO:0000313" key="20">
    <source>
        <dbReference type="EnsemblMetazoa" id="LLOJ000772-PA"/>
    </source>
</evidence>
<dbReference type="GO" id="GO:0005829">
    <property type="term" value="C:cytosol"/>
    <property type="evidence" value="ECO:0007669"/>
    <property type="project" value="UniProtKB-SubCell"/>
</dbReference>
<dbReference type="PROSITE" id="PS00674">
    <property type="entry name" value="AAA"/>
    <property type="match status" value="1"/>
</dbReference>
<sequence length="1007" mass="113253">MYRRTMTVVYKPLKNNHIVLPESYFRLVSTYEHGCLSITFNYGETSYVSWASYPGTNLHDTEVGLNGATAQALGLKEGSIVKCSLVSEAKFVRSVSVTPSSQTDWEMTQLSASRIQATMLDQTKIVAVHQKIVVWLNKSISVVLRVDSIEPSMDFGRIENDTELIVAPFVGTKPSLAAKKANRTSLHIPHGEEEDKLPTLAPWRETESAPKSNPLSKSSTFASVSSISSNGIESKIDAMQELHKELLAEVTVTTEFRIIPRKWIDCNQINEIFTTKANLPTNFDLSRIYLARTSENREAFISVKLLPTDEGFPSNIFPSVEVYEPLMRILGVRPFERIELRPKNTVLNFIERIDLLPSRNVSFREAKDIENDFKNFILDKTKILPVVLNQEQMLKLREGTFITVKLIPESFRYCLLDSDIVRESKIFVSDEVRMIKDANEAAEEVKKNTFIRVPSFVQIVEENVKNLKQNLCLDGRQKKPLPENILLIGGPNSGKSRICDEILENLSKAPFHCYFDIFFCSRNKGRKPESIHRDLRLIFTTCLTHCPSILLLDNLDVLTKNVGDQHTQDSEYYAKVSDIIQSLILEFTSSAAISVIATVGSVKNLCGRIYTTRGRHLFQRLVKLPDLDADARLFILREVSGRSGVRGKVNWEKIANLTEGYRFGDLMQFIERAIFCSVKENARVPKFTEDILRETLKVTSSFCLEGIENHRGEDAEEEASDEIPGLEKAMEVLEEVLLWPSKYAGIFAESPLRNQAGVLLFGPPGVGKTFLMAQIARAWNLRMISVKGPELLAKYIGQSEENVRQLFDRARSARPCVLFFDEFDSLAPRRGHDSTGVTDRVVNQLLTELDGVESLQGVTVIGATSRPELLDPALLRSGRIDRLVECPLPDAAARQEIFGKLSRGLSLHGDVVWSEMAEKTANFTGADIRSILTSATMIAVKEVLARSEEIPESVVIHQKHLLEALASTRPSLSLQDIARYRKVYAKFTNKDRQPSSRDFVAKRATLA</sequence>
<dbReference type="AlphaFoldDB" id="A0A1B0CA00"/>
<evidence type="ECO:0000256" key="7">
    <source>
        <dbReference type="ARBA" id="ARBA00022741"/>
    </source>
</evidence>
<keyword evidence="7" id="KW-0547">Nucleotide-binding</keyword>
<dbReference type="InterPro" id="IPR003960">
    <property type="entry name" value="ATPase_AAA_CS"/>
</dbReference>
<dbReference type="Pfam" id="PF17862">
    <property type="entry name" value="AAA_lid_3"/>
    <property type="match status" value="1"/>
</dbReference>
<comment type="subunit">
    <text evidence="17">Interacts with PEX6; forming the PEX1-PEX6 AAA ATPase complex, which is composed of a heterohexamer formed by a trimer of PEX1-PEX6 dimers.</text>
</comment>
<dbReference type="InterPro" id="IPR003959">
    <property type="entry name" value="ATPase_AAA_core"/>
</dbReference>
<dbReference type="EMBL" id="AJWK01003137">
    <property type="status" value="NOT_ANNOTATED_CDS"/>
    <property type="molecule type" value="Genomic_DNA"/>
</dbReference>
<dbReference type="Proteomes" id="UP000092461">
    <property type="component" value="Unassembled WGS sequence"/>
</dbReference>
<dbReference type="FunFam" id="3.40.50.300:FF:000149">
    <property type="entry name" value="Nuclear valosin-containing protein-like"/>
    <property type="match status" value="1"/>
</dbReference>
<evidence type="ECO:0000256" key="17">
    <source>
        <dbReference type="ARBA" id="ARBA00064205"/>
    </source>
</evidence>
<keyword evidence="12" id="KW-0576">Peroxisome</keyword>
<dbReference type="Gene3D" id="1.10.8.60">
    <property type="match status" value="2"/>
</dbReference>
<feature type="region of interest" description="Disordered" evidence="18">
    <location>
        <begin position="181"/>
        <end position="200"/>
    </location>
</feature>
<protein>
    <recommendedName>
        <fullName evidence="14">Peroxisomal ATPase PEX1</fullName>
    </recommendedName>
    <alternativeName>
        <fullName evidence="13">Peroxin-1</fullName>
    </alternativeName>
</protein>
<proteinExistence type="inferred from homology"/>
<feature type="domain" description="AAA+ ATPase" evidence="19">
    <location>
        <begin position="754"/>
        <end position="890"/>
    </location>
</feature>
<dbReference type="SUPFAM" id="SSF50692">
    <property type="entry name" value="ADC-like"/>
    <property type="match status" value="1"/>
</dbReference>
<keyword evidence="8" id="KW-0378">Hydrolase</keyword>
<evidence type="ECO:0000256" key="16">
    <source>
        <dbReference type="ARBA" id="ARBA00048778"/>
    </source>
</evidence>
<dbReference type="GO" id="GO:0005778">
    <property type="term" value="C:peroxisomal membrane"/>
    <property type="evidence" value="ECO:0007669"/>
    <property type="project" value="UniProtKB-SubCell"/>
</dbReference>
<keyword evidence="10" id="KW-0653">Protein transport</keyword>
<dbReference type="InterPro" id="IPR029067">
    <property type="entry name" value="CDC48_domain_2-like_sf"/>
</dbReference>
<keyword evidence="9" id="KW-0067">ATP-binding</keyword>
<dbReference type="VEuPathDB" id="VectorBase:LLONM1_004980"/>
<evidence type="ECO:0000256" key="10">
    <source>
        <dbReference type="ARBA" id="ARBA00022927"/>
    </source>
</evidence>
<feature type="domain" description="AAA+ ATPase" evidence="19">
    <location>
        <begin position="481"/>
        <end position="628"/>
    </location>
</feature>
<keyword evidence="6" id="KW-0677">Repeat</keyword>
<dbReference type="PANTHER" id="PTHR23077">
    <property type="entry name" value="AAA-FAMILY ATPASE"/>
    <property type="match status" value="1"/>
</dbReference>
<comment type="similarity">
    <text evidence="2">Belongs to the AAA ATPase family.</text>
</comment>
<dbReference type="EMBL" id="AJWK01003138">
    <property type="status" value="NOT_ANNOTATED_CDS"/>
    <property type="molecule type" value="Genomic_DNA"/>
</dbReference>
<dbReference type="Gene3D" id="3.10.330.10">
    <property type="match status" value="1"/>
</dbReference>
<organism evidence="20 21">
    <name type="scientific">Lutzomyia longipalpis</name>
    <name type="common">Sand fly</name>
    <dbReference type="NCBI Taxonomy" id="7200"/>
    <lineage>
        <taxon>Eukaryota</taxon>
        <taxon>Metazoa</taxon>
        <taxon>Ecdysozoa</taxon>
        <taxon>Arthropoda</taxon>
        <taxon>Hexapoda</taxon>
        <taxon>Insecta</taxon>
        <taxon>Pterygota</taxon>
        <taxon>Neoptera</taxon>
        <taxon>Endopterygota</taxon>
        <taxon>Diptera</taxon>
        <taxon>Nematocera</taxon>
        <taxon>Psychodoidea</taxon>
        <taxon>Psychodidae</taxon>
        <taxon>Lutzomyia</taxon>
        <taxon>Lutzomyia</taxon>
    </lineage>
</organism>
<keyword evidence="11" id="KW-0472">Membrane</keyword>
<evidence type="ECO:0000259" key="19">
    <source>
        <dbReference type="SMART" id="SM00382"/>
    </source>
</evidence>
<comment type="subcellular location">
    <subcellularLocation>
        <location evidence="1">Cytoplasm</location>
        <location evidence="1">Cytosol</location>
    </subcellularLocation>
    <subcellularLocation>
        <location evidence="15">Peroxisome membrane</location>
    </subcellularLocation>
</comment>
<keyword evidence="5" id="KW-0962">Peroxisome biogenesis</keyword>
<name>A0A1B0CA00_LUTLO</name>
<evidence type="ECO:0000256" key="18">
    <source>
        <dbReference type="SAM" id="MobiDB-lite"/>
    </source>
</evidence>
<accession>A0A1B0CA00</accession>
<dbReference type="Pfam" id="PF00004">
    <property type="entry name" value="AAA"/>
    <property type="match status" value="2"/>
</dbReference>
<dbReference type="GO" id="GO:0016558">
    <property type="term" value="P:protein import into peroxisome matrix"/>
    <property type="evidence" value="ECO:0007669"/>
    <property type="project" value="TreeGrafter"/>
</dbReference>
<dbReference type="EnsemblMetazoa" id="LLOJ000772-RA">
    <property type="protein sequence ID" value="LLOJ000772-PA"/>
    <property type="gene ID" value="LLOJ000772"/>
</dbReference>
<evidence type="ECO:0000256" key="2">
    <source>
        <dbReference type="ARBA" id="ARBA00006914"/>
    </source>
</evidence>
<dbReference type="GO" id="GO:0005524">
    <property type="term" value="F:ATP binding"/>
    <property type="evidence" value="ECO:0007669"/>
    <property type="project" value="UniProtKB-KW"/>
</dbReference>
<evidence type="ECO:0000256" key="13">
    <source>
        <dbReference type="ARBA" id="ARBA00032509"/>
    </source>
</evidence>
<dbReference type="GO" id="GO:0016887">
    <property type="term" value="F:ATP hydrolysis activity"/>
    <property type="evidence" value="ECO:0007669"/>
    <property type="project" value="InterPro"/>
</dbReference>
<keyword evidence="4" id="KW-0963">Cytoplasm</keyword>
<evidence type="ECO:0000256" key="3">
    <source>
        <dbReference type="ARBA" id="ARBA00022448"/>
    </source>
</evidence>
<dbReference type="Gene3D" id="3.40.50.300">
    <property type="entry name" value="P-loop containing nucleotide triphosphate hydrolases"/>
    <property type="match status" value="2"/>
</dbReference>
<evidence type="ECO:0000256" key="11">
    <source>
        <dbReference type="ARBA" id="ARBA00023136"/>
    </source>
</evidence>
<evidence type="ECO:0000256" key="15">
    <source>
        <dbReference type="ARBA" id="ARBA00046271"/>
    </source>
</evidence>
<dbReference type="InterPro" id="IPR041569">
    <property type="entry name" value="AAA_lid_3"/>
</dbReference>
<evidence type="ECO:0000256" key="8">
    <source>
        <dbReference type="ARBA" id="ARBA00022801"/>
    </source>
</evidence>
<dbReference type="FunFam" id="1.10.8.60:FF:000105">
    <property type="entry name" value="PeRoXisome assembly factor"/>
    <property type="match status" value="1"/>
</dbReference>
<evidence type="ECO:0000256" key="12">
    <source>
        <dbReference type="ARBA" id="ARBA00023140"/>
    </source>
</evidence>
<keyword evidence="3" id="KW-0813">Transport</keyword>
<dbReference type="VEuPathDB" id="VectorBase:LLOJ000772"/>
<evidence type="ECO:0000256" key="9">
    <source>
        <dbReference type="ARBA" id="ARBA00022840"/>
    </source>
</evidence>
<evidence type="ECO:0000256" key="14">
    <source>
        <dbReference type="ARBA" id="ARBA00034532"/>
    </source>
</evidence>
<reference evidence="20" key="1">
    <citation type="submission" date="2020-05" db="UniProtKB">
        <authorList>
            <consortium name="EnsemblMetazoa"/>
        </authorList>
    </citation>
    <scope>IDENTIFICATION</scope>
    <source>
        <strain evidence="20">Jacobina</strain>
    </source>
</reference>
<dbReference type="SUPFAM" id="SSF52540">
    <property type="entry name" value="P-loop containing nucleoside triphosphate hydrolases"/>
    <property type="match status" value="2"/>
</dbReference>
<evidence type="ECO:0000256" key="1">
    <source>
        <dbReference type="ARBA" id="ARBA00004514"/>
    </source>
</evidence>
<evidence type="ECO:0000313" key="21">
    <source>
        <dbReference type="Proteomes" id="UP000092461"/>
    </source>
</evidence>
<dbReference type="InterPro" id="IPR050168">
    <property type="entry name" value="AAA_ATPase_domain"/>
</dbReference>
<dbReference type="InterPro" id="IPR009010">
    <property type="entry name" value="Asp_de-COase-like_dom_sf"/>
</dbReference>
<keyword evidence="21" id="KW-1185">Reference proteome</keyword>
<dbReference type="InterPro" id="IPR015342">
    <property type="entry name" value="PEX1-N_C-lobe"/>
</dbReference>
<dbReference type="SMART" id="SM00382">
    <property type="entry name" value="AAA"/>
    <property type="match status" value="2"/>
</dbReference>
<dbReference type="InterPro" id="IPR003593">
    <property type="entry name" value="AAA+_ATPase"/>
</dbReference>
<evidence type="ECO:0000256" key="4">
    <source>
        <dbReference type="ARBA" id="ARBA00022490"/>
    </source>
</evidence>
<comment type="catalytic activity">
    <reaction evidence="16">
        <text>ATP + H2O = ADP + phosphate + H(+)</text>
        <dbReference type="Rhea" id="RHEA:13065"/>
        <dbReference type="ChEBI" id="CHEBI:15377"/>
        <dbReference type="ChEBI" id="CHEBI:15378"/>
        <dbReference type="ChEBI" id="CHEBI:30616"/>
        <dbReference type="ChEBI" id="CHEBI:43474"/>
        <dbReference type="ChEBI" id="CHEBI:456216"/>
    </reaction>
    <physiologicalReaction direction="left-to-right" evidence="16">
        <dbReference type="Rhea" id="RHEA:13066"/>
    </physiologicalReaction>
</comment>
<evidence type="ECO:0000256" key="6">
    <source>
        <dbReference type="ARBA" id="ARBA00022737"/>
    </source>
</evidence>